<dbReference type="InterPro" id="IPR011649">
    <property type="entry name" value="KaiB_domain"/>
</dbReference>
<dbReference type="Pfam" id="PF07689">
    <property type="entry name" value="KaiB"/>
    <property type="match status" value="1"/>
</dbReference>
<proteinExistence type="predicted"/>
<sequence>MRRAIQNARRLGPVDVVDVRDDPAAAELARVLATPTLMRTDDPRVRIVGDLRDLDAVRGHLGPPYDDPSDASATGHGNG</sequence>
<keyword evidence="4" id="KW-1185">Reference proteome</keyword>
<dbReference type="AlphaFoldDB" id="A0A7X2D5H5"/>
<evidence type="ECO:0000313" key="4">
    <source>
        <dbReference type="Proteomes" id="UP000434582"/>
    </source>
</evidence>
<dbReference type="Gene3D" id="3.40.30.10">
    <property type="entry name" value="Glutaredoxin"/>
    <property type="match status" value="1"/>
</dbReference>
<accession>A0A7X2D5H5</accession>
<comment type="caution">
    <text evidence="3">The sequence shown here is derived from an EMBL/GenBank/DDBJ whole genome shotgun (WGS) entry which is preliminary data.</text>
</comment>
<dbReference type="Proteomes" id="UP000434582">
    <property type="component" value="Unassembled WGS sequence"/>
</dbReference>
<evidence type="ECO:0000256" key="1">
    <source>
        <dbReference type="SAM" id="MobiDB-lite"/>
    </source>
</evidence>
<reference evidence="3 4" key="1">
    <citation type="submission" date="2019-10" db="EMBL/GenBank/DDBJ databases">
        <title>Draft whole-genome sequence of the purple nonsulfur photosynthetic bacterium Roseospira navarrensis DSM 15114.</title>
        <authorList>
            <person name="Kyndt J.A."/>
            <person name="Meyer T.E."/>
        </authorList>
    </citation>
    <scope>NUCLEOTIDE SEQUENCE [LARGE SCALE GENOMIC DNA]</scope>
    <source>
        <strain evidence="3 4">DSM 15114</strain>
    </source>
</reference>
<name>A0A7X2D5H5_9PROT</name>
<feature type="region of interest" description="Disordered" evidence="1">
    <location>
        <begin position="58"/>
        <end position="79"/>
    </location>
</feature>
<feature type="domain" description="KaiB" evidence="2">
    <location>
        <begin position="1"/>
        <end position="63"/>
    </location>
</feature>
<organism evidence="3 4">
    <name type="scientific">Roseospira navarrensis</name>
    <dbReference type="NCBI Taxonomy" id="140058"/>
    <lineage>
        <taxon>Bacteria</taxon>
        <taxon>Pseudomonadati</taxon>
        <taxon>Pseudomonadota</taxon>
        <taxon>Alphaproteobacteria</taxon>
        <taxon>Rhodospirillales</taxon>
        <taxon>Rhodospirillaceae</taxon>
        <taxon>Roseospira</taxon>
    </lineage>
</organism>
<dbReference type="EMBL" id="WIVE01000052">
    <property type="protein sequence ID" value="MQX37687.1"/>
    <property type="molecule type" value="Genomic_DNA"/>
</dbReference>
<gene>
    <name evidence="3" type="ORF">GHC57_14275</name>
</gene>
<protein>
    <recommendedName>
        <fullName evidence="2">KaiB domain-containing protein</fullName>
    </recommendedName>
</protein>
<dbReference type="GO" id="GO:0048511">
    <property type="term" value="P:rhythmic process"/>
    <property type="evidence" value="ECO:0007669"/>
    <property type="project" value="InterPro"/>
</dbReference>
<evidence type="ECO:0000313" key="3">
    <source>
        <dbReference type="EMBL" id="MQX37687.1"/>
    </source>
</evidence>
<dbReference type="InterPro" id="IPR036249">
    <property type="entry name" value="Thioredoxin-like_sf"/>
</dbReference>
<dbReference type="OrthoDB" id="7357818at2"/>
<evidence type="ECO:0000259" key="2">
    <source>
        <dbReference type="SMART" id="SM01248"/>
    </source>
</evidence>
<dbReference type="SUPFAM" id="SSF52833">
    <property type="entry name" value="Thioredoxin-like"/>
    <property type="match status" value="1"/>
</dbReference>
<dbReference type="SMART" id="SM01248">
    <property type="entry name" value="KaiB"/>
    <property type="match status" value="1"/>
</dbReference>